<sequence length="234" mass="27199">MKTYLFTIAVFFCVVGIGHSQEAATWGESDAYTKWMRYPYEIDSDYKYVQTLPTIDRFPELLKFALDPRFKGKPGVAGDRMIIVSQLRTISRCKFDRLLYADSDVEAEHRSAVAKWQQWWDVYGKQYAKAYREKGKRYADAWKKIPGAKNLPCPTYPILLPESWSTKLSFRSGDYGGIVEEEIELSASPQLCRLKRRYRIGHGWPGGTDWVNEEWNDLTYAETQEILSYTDLRG</sequence>
<dbReference type="EMBL" id="VWOX01000074">
    <property type="protein sequence ID" value="KAA5533998.1"/>
    <property type="molecule type" value="Genomic_DNA"/>
</dbReference>
<gene>
    <name evidence="1" type="ORF">FYK55_28705</name>
</gene>
<accession>A0A5M6CFL5</accession>
<comment type="caution">
    <text evidence="1">The sequence shown here is derived from an EMBL/GenBank/DDBJ whole genome shotgun (WGS) entry which is preliminary data.</text>
</comment>
<keyword evidence="2" id="KW-1185">Reference proteome</keyword>
<evidence type="ECO:0000313" key="1">
    <source>
        <dbReference type="EMBL" id="KAA5533998.1"/>
    </source>
</evidence>
<evidence type="ECO:0000313" key="2">
    <source>
        <dbReference type="Proteomes" id="UP000324479"/>
    </source>
</evidence>
<dbReference type="Proteomes" id="UP000324479">
    <property type="component" value="Unassembled WGS sequence"/>
</dbReference>
<proteinExistence type="predicted"/>
<organism evidence="1 2">
    <name type="scientific">Roseiconus nitratireducens</name>
    <dbReference type="NCBI Taxonomy" id="2605748"/>
    <lineage>
        <taxon>Bacteria</taxon>
        <taxon>Pseudomonadati</taxon>
        <taxon>Planctomycetota</taxon>
        <taxon>Planctomycetia</taxon>
        <taxon>Pirellulales</taxon>
        <taxon>Pirellulaceae</taxon>
        <taxon>Roseiconus</taxon>
    </lineage>
</organism>
<reference evidence="1 2" key="1">
    <citation type="submission" date="2019-08" db="EMBL/GenBank/DDBJ databases">
        <authorList>
            <person name="Dhanesh K."/>
            <person name="Kumar G."/>
            <person name="Sasikala C."/>
            <person name="Venkata Ramana C."/>
        </authorList>
    </citation>
    <scope>NUCLEOTIDE SEQUENCE [LARGE SCALE GENOMIC DNA]</scope>
    <source>
        <strain evidence="1 2">JC645</strain>
    </source>
</reference>
<dbReference type="AlphaFoldDB" id="A0A5M6CFL5"/>
<protein>
    <submittedName>
        <fullName evidence="1">Uncharacterized protein</fullName>
    </submittedName>
</protein>
<name>A0A5M6CFL5_9BACT</name>